<organism evidence="9 10">
    <name type="scientific">Breznakia blatticola</name>
    <dbReference type="NCBI Taxonomy" id="1754012"/>
    <lineage>
        <taxon>Bacteria</taxon>
        <taxon>Bacillati</taxon>
        <taxon>Bacillota</taxon>
        <taxon>Erysipelotrichia</taxon>
        <taxon>Erysipelotrichales</taxon>
        <taxon>Erysipelotrichaceae</taxon>
        <taxon>Breznakia</taxon>
    </lineage>
</organism>
<dbReference type="OrthoDB" id="9813074at2"/>
<comment type="similarity">
    <text evidence="2">Belongs to the peptidase S54 family.</text>
</comment>
<keyword evidence="10" id="KW-1185">Reference proteome</keyword>
<dbReference type="InterPro" id="IPR050925">
    <property type="entry name" value="Rhomboid_protease_S54"/>
</dbReference>
<dbReference type="PANTHER" id="PTHR43731:SF14">
    <property type="entry name" value="PRESENILIN-ASSOCIATED RHOMBOID-LIKE PROTEIN, MITOCHONDRIAL"/>
    <property type="match status" value="1"/>
</dbReference>
<dbReference type="Pfam" id="PF01694">
    <property type="entry name" value="Rhomboid"/>
    <property type="match status" value="1"/>
</dbReference>
<feature type="transmembrane region" description="Helical" evidence="7">
    <location>
        <begin position="216"/>
        <end position="240"/>
    </location>
</feature>
<comment type="caution">
    <text evidence="9">The sequence shown here is derived from an EMBL/GenBank/DDBJ whole genome shotgun (WGS) entry which is preliminary data.</text>
</comment>
<dbReference type="Gene3D" id="1.20.1540.10">
    <property type="entry name" value="Rhomboid-like"/>
    <property type="match status" value="1"/>
</dbReference>
<feature type="transmembrane region" description="Helical" evidence="7">
    <location>
        <begin position="162"/>
        <end position="184"/>
    </location>
</feature>
<feature type="transmembrane region" description="Helical" evidence="7">
    <location>
        <begin position="276"/>
        <end position="295"/>
    </location>
</feature>
<feature type="transmembrane region" description="Helical" evidence="7">
    <location>
        <begin position="252"/>
        <end position="270"/>
    </location>
</feature>
<evidence type="ECO:0000256" key="7">
    <source>
        <dbReference type="SAM" id="Phobius"/>
    </source>
</evidence>
<dbReference type="SUPFAM" id="SSF144091">
    <property type="entry name" value="Rhomboid-like"/>
    <property type="match status" value="1"/>
</dbReference>
<comment type="subcellular location">
    <subcellularLocation>
        <location evidence="1">Membrane</location>
        <topology evidence="1">Multi-pass membrane protein</topology>
    </subcellularLocation>
</comment>
<evidence type="ECO:0000259" key="8">
    <source>
        <dbReference type="Pfam" id="PF01694"/>
    </source>
</evidence>
<keyword evidence="9" id="KW-0645">Protease</keyword>
<dbReference type="GO" id="GO:0006508">
    <property type="term" value="P:proteolysis"/>
    <property type="evidence" value="ECO:0007669"/>
    <property type="project" value="UniProtKB-KW"/>
</dbReference>
<dbReference type="InterPro" id="IPR035952">
    <property type="entry name" value="Rhomboid-like_sf"/>
</dbReference>
<keyword evidence="6 7" id="KW-0472">Membrane</keyword>
<evidence type="ECO:0000313" key="10">
    <source>
        <dbReference type="Proteomes" id="UP000294743"/>
    </source>
</evidence>
<name>A0A4R8A781_9FIRM</name>
<accession>A0A4R8A781</accession>
<dbReference type="EMBL" id="SODD01000001">
    <property type="protein sequence ID" value="TDW26338.1"/>
    <property type="molecule type" value="Genomic_DNA"/>
</dbReference>
<evidence type="ECO:0000256" key="2">
    <source>
        <dbReference type="ARBA" id="ARBA00009045"/>
    </source>
</evidence>
<sequence length="416" mass="47618">MIENRDVMLYQVMDCLVANYGYHIIRFQGQKKDLWLTNKDNPHFPIIRLTSKVSSSIVFEKDYLNRVKSFLGQFMFAKEMQSEIIIINSNPESVNFQEENFSQITISYEPLPVRLDEAFPKLKEYVHPVENNDEAVAQINRNIEAFQMKKAKEAKRKSIPKFTLGIMAICILIYALQFILGQVLSNVPGNDWNSTLILCGAYYTNFISGAHEYWRFLTYGFLHADIIHLFVNMMSLYYLGNYLQRVYTRKQFLVILLASIIGGGLLTYIVSPTPLMVGISGGLYGLLGAYLLSIIENDMIRIPQIRNSVIQVVLINILISLMPGISLTGHLGGFIVGVGIAFLFSHARRYKPYKIHVAISMSIIVLVAAYFAIQPRNNVNVYYNTNQQVIKDLEYINLDGYANYLENQLIHYLPEE</sequence>
<dbReference type="GO" id="GO:0016020">
    <property type="term" value="C:membrane"/>
    <property type="evidence" value="ECO:0007669"/>
    <property type="project" value="UniProtKB-SubCell"/>
</dbReference>
<keyword evidence="4" id="KW-0378">Hydrolase</keyword>
<dbReference type="AlphaFoldDB" id="A0A4R8A781"/>
<gene>
    <name evidence="9" type="ORF">EDD63_10153</name>
</gene>
<evidence type="ECO:0000256" key="1">
    <source>
        <dbReference type="ARBA" id="ARBA00004141"/>
    </source>
</evidence>
<dbReference type="RefSeq" id="WP_134167280.1">
    <property type="nucleotide sequence ID" value="NZ_SODD01000001.1"/>
</dbReference>
<dbReference type="Proteomes" id="UP000294743">
    <property type="component" value="Unassembled WGS sequence"/>
</dbReference>
<evidence type="ECO:0000256" key="6">
    <source>
        <dbReference type="ARBA" id="ARBA00023136"/>
    </source>
</evidence>
<dbReference type="PANTHER" id="PTHR43731">
    <property type="entry name" value="RHOMBOID PROTEASE"/>
    <property type="match status" value="1"/>
</dbReference>
<feature type="domain" description="Peptidase S54 rhomboid" evidence="8">
    <location>
        <begin position="211"/>
        <end position="345"/>
    </location>
</feature>
<evidence type="ECO:0000313" key="9">
    <source>
        <dbReference type="EMBL" id="TDW26338.1"/>
    </source>
</evidence>
<evidence type="ECO:0000256" key="4">
    <source>
        <dbReference type="ARBA" id="ARBA00022801"/>
    </source>
</evidence>
<keyword evidence="5 7" id="KW-1133">Transmembrane helix</keyword>
<dbReference type="InterPro" id="IPR022764">
    <property type="entry name" value="Peptidase_S54_rhomboid_dom"/>
</dbReference>
<proteinExistence type="inferred from homology"/>
<reference evidence="9 10" key="1">
    <citation type="submission" date="2019-03" db="EMBL/GenBank/DDBJ databases">
        <title>Genomic Encyclopedia of Type Strains, Phase IV (KMG-IV): sequencing the most valuable type-strain genomes for metagenomic binning, comparative biology and taxonomic classification.</title>
        <authorList>
            <person name="Goeker M."/>
        </authorList>
    </citation>
    <scope>NUCLEOTIDE SEQUENCE [LARGE SCALE GENOMIC DNA]</scope>
    <source>
        <strain evidence="9 10">DSM 28867</strain>
    </source>
</reference>
<protein>
    <submittedName>
        <fullName evidence="9">Membrane associated rhomboid family serine protease</fullName>
    </submittedName>
</protein>
<evidence type="ECO:0000256" key="5">
    <source>
        <dbReference type="ARBA" id="ARBA00022989"/>
    </source>
</evidence>
<feature type="transmembrane region" description="Helical" evidence="7">
    <location>
        <begin position="331"/>
        <end position="348"/>
    </location>
</feature>
<keyword evidence="3 7" id="KW-0812">Transmembrane</keyword>
<feature type="transmembrane region" description="Helical" evidence="7">
    <location>
        <begin position="355"/>
        <end position="373"/>
    </location>
</feature>
<evidence type="ECO:0000256" key="3">
    <source>
        <dbReference type="ARBA" id="ARBA00022692"/>
    </source>
</evidence>
<dbReference type="GO" id="GO:0004252">
    <property type="term" value="F:serine-type endopeptidase activity"/>
    <property type="evidence" value="ECO:0007669"/>
    <property type="project" value="InterPro"/>
</dbReference>